<feature type="compositionally biased region" description="Basic and acidic residues" evidence="2">
    <location>
        <begin position="761"/>
        <end position="813"/>
    </location>
</feature>
<feature type="compositionally biased region" description="Basic and acidic residues" evidence="2">
    <location>
        <begin position="586"/>
        <end position="597"/>
    </location>
</feature>
<feature type="compositionally biased region" description="Acidic residues" evidence="2">
    <location>
        <begin position="1103"/>
        <end position="1115"/>
    </location>
</feature>
<feature type="compositionally biased region" description="Polar residues" evidence="2">
    <location>
        <begin position="1417"/>
        <end position="1430"/>
    </location>
</feature>
<feature type="compositionally biased region" description="Basic and acidic residues" evidence="2">
    <location>
        <begin position="10"/>
        <end position="20"/>
    </location>
</feature>
<dbReference type="SMART" id="SM00355">
    <property type="entry name" value="ZnF_C2H2"/>
    <property type="match status" value="8"/>
</dbReference>
<evidence type="ECO:0000259" key="3">
    <source>
        <dbReference type="PROSITE" id="PS50157"/>
    </source>
</evidence>
<feature type="compositionally biased region" description="Basic and acidic residues" evidence="2">
    <location>
        <begin position="1158"/>
        <end position="1170"/>
    </location>
</feature>
<feature type="region of interest" description="Disordered" evidence="2">
    <location>
        <begin position="1244"/>
        <end position="1270"/>
    </location>
</feature>
<feature type="region of interest" description="Disordered" evidence="2">
    <location>
        <begin position="1158"/>
        <end position="1196"/>
    </location>
</feature>
<keyword evidence="1" id="KW-0863">Zinc-finger</keyword>
<sequence>MCNVLVDGEVDNREREKTDSQNKIPCMASPAKNMASEGCIISENNRNKEKGDSLSVKVDEVKRELISPCEEDSKPFENLDNDHDVMYISVANENATVGNDNTQELVNKVSFVGSPCSLCQEMLHVPLEEHVIAHHSCVTFMPAKRTWAYQCHMQLRVDDTDVINHQDTREHAYVCHSCPFSSRDINAVRFHLNIHEDVFQVLTGRALCDCNQKVYSYEFHRWKILIHNSPYVCYECNQYFACETSRVNHLQALHYPNNLCKICDEVVPHGEIVEHTNMHKSEKDAVDEEEAELEDARITTRGKGSYGISWNIHDNNLNYVDGKYFRLSTSSKVPDNTRNRSYLQLPIKNVLDDVKVPDKIKLDPGRDIRKYLQGKRDIKSTDAEINEALKNFSWFVQMDFEKKSNLKKSKSKESHKTRSENELFEILRINSIKPKYSVKKEKTSGKGKTSKKKSSNVAQDAFSLSLPSGHENSSLTRTRSGMQSNKEEGEEEEKFESFQIHIETPEVSISGEWSRDRTYVCCSCGICFQDLADMMDHKWEYHPSVWCAHTMFEGQNSVPQNFCKQFQPPASRPHRLPLPTVPLPKTQEEPLAKNEESESAEKSHYVCSSCNAGFSETGLFHSHLLECGGLNQVVVVKKKNKKGFRFKRRKGQGVPSNRYGIGSLPSTPMKAKFGDRSSGLNTPPVEKSNSSTVHSSGVKRRLELAVGSINNDELKSRLKAIISKSKSSSFNPLGIPSRRTIRMKLRKKALDTKWLRKTRHSDKVKEETATKSQKSEDKKVSNTKEEKKEGAEVSKDKKLSVGTEKNNDTEIKAKSQKKSGKATVKKGDRADANRVNVEIVNPMTTSPALGNGPLSISKKKTKAPKILGSNSLHSEKKINGVISGNKPKISKDTAKIMSESSVQTKSIDIKKALARKILAKKNKNVSNVRDIAKSDKVCDVIEPENSAGNIEISVQKKAKLPGKNKSNLNQNSDALRESSKSVKSNNKHPKYGNASQIKTTTVVIGNTEIDSVDNLSKPKAKKLPKSSLVGKVADTVKNSLVKKKVNAAVSLKKDSLPNVQTGSVAFGKVKNTSKVVYSADAEPTPVSLAGTKKSKYVIASSSEESEEDSGEDSEPEVIRNFRSGRGCTGRMGLRNKSRPTHSRYSFRTCIVPAKEVVGNEDKEGDKHEKSVVGSGLKIKNDEADLPPSNLDQMDDIPLSKRRKRKIDSFENLDDCAYVPSSESEDDDDYPLKDLISQKVKNIIGRKKPKLSKPHSTTLSSARVKQPQEIVDDGNKALGNEETLEEARELLPNDKVSAKLSKKKNLVKKSKVLFDRNKKKEVKKNNNAVDKVKSVAAVNTEVEAQESGEVSLPALNRSNAKVKKQAKFGKPKSHRGTLETPDSVGNKSMQNYKMKRSVKILPDRKKSANDGNKVDLNVESTQESVLQQSNIDSEKSLENNDKTLESAPGLKHKPNMPKHRKERSKSFTIESVDKVQEKKREMKHIRKSSSLTDISLAIDEKKSDNSKTTPDSNKKGSLSLLLEEPSSFTRKSVRKSSNLQIDKNYSLKKNVRMKNAVHVTDSKIGTGIVDDTPVDVSHLDKTAEFASSPIVRQSEDVDQLISSKPVIKRGRKSKISSFAKNVVKSGVLRGKKPKRVKPFENLQISDSLNSTTLLEVGLENKRRMPSRFNLVVGDGDGVKKHSENKESKVRKPKKNIISEEVTSGSLCDGIIATAKRNAVPVMETFASENKSTSSTDKDLNESAIRFSRKRKLKVEDFLPSFGKNCFEQAESTDDDHVPSKKIKTSLKGRKKATARRVLIKPTKLMARDNFHLGKPIPTKKSCNKSKLGNSIRSYEKESKPDYSLVFDRDMEKNSPIVSKLVLEHVNDADKDNSNFLANHDIMKEDSADVYPSAKVKRRRPSLEKLKDIPTRSSVAVQTQDNPSPSQLHNFIDELESFKQEEFAPSEETTSTVLLPRPKVRRRRTQVSHDHLGKEGLGTKSQQFKSHVEPPVPSSKFKGNDKLADKNISEAPIRRKRASYTSGMPKKNKLGTSDVRSSYTTDTELLNAKVLAAKPKKTRQRKKTDVSVGSSDVKCLECGLRFDSLASLEDHRQDCLTIALEMSLMEAEDHLFECPHCHLTFALKSTQRQHTASCRLVKYKRHVHKNDAKVRRKASRRTGNAKSSWANPDLEAVFMPREVKEQAIAGAILGTEVHPQSFSLDQRQSEVVDSRLQGNVENETNVQMFFEGNSRVEYDKETITDLKVSPRFRRRSRTNGKVEISEGADQVSDITSEEKCVVCGFEIKDKDMSNKHLLLEQFAHCCQEQVMLEVCVLLAYYNLGVDTLKSLVASAIMYQGTTILKLDAKQQTRPVNDLGATSAENKCASQLYQILSSPHCTWLSPVLADLAKNYYSVEAVTITGSRQEALKAISVLEELFKEIANVDSVIRKNHMLRTMKETFESGTL</sequence>
<feature type="region of interest" description="Disordered" evidence="2">
    <location>
        <begin position="437"/>
        <end position="496"/>
    </location>
</feature>
<dbReference type="EMBL" id="JAXCGZ010011400">
    <property type="protein sequence ID" value="KAK7074972.1"/>
    <property type="molecule type" value="Genomic_DNA"/>
</dbReference>
<feature type="region of interest" description="Disordered" evidence="2">
    <location>
        <begin position="958"/>
        <end position="997"/>
    </location>
</feature>
<feature type="compositionally biased region" description="Basic and acidic residues" evidence="2">
    <location>
        <begin position="1470"/>
        <end position="1479"/>
    </location>
</feature>
<keyword evidence="1" id="KW-0479">Metal-binding</keyword>
<dbReference type="PROSITE" id="PS50157">
    <property type="entry name" value="ZINC_FINGER_C2H2_2"/>
    <property type="match status" value="1"/>
</dbReference>
<reference evidence="4 5" key="1">
    <citation type="submission" date="2023-11" db="EMBL/GenBank/DDBJ databases">
        <title>Halocaridina rubra genome assembly.</title>
        <authorList>
            <person name="Smith C."/>
        </authorList>
    </citation>
    <scope>NUCLEOTIDE SEQUENCE [LARGE SCALE GENOMIC DNA]</scope>
    <source>
        <strain evidence="4">EP-1</strain>
        <tissue evidence="4">Whole</tissue>
    </source>
</reference>
<feature type="region of interest" description="Disordered" evidence="2">
    <location>
        <begin position="1672"/>
        <end position="1692"/>
    </location>
</feature>
<feature type="compositionally biased region" description="Basic residues" evidence="2">
    <location>
        <begin position="1360"/>
        <end position="1374"/>
    </location>
</feature>
<feature type="compositionally biased region" description="Basic residues" evidence="2">
    <location>
        <begin position="814"/>
        <end position="824"/>
    </location>
</feature>
<dbReference type="InterPro" id="IPR013087">
    <property type="entry name" value="Znf_C2H2_type"/>
</dbReference>
<protein>
    <recommendedName>
        <fullName evidence="3">C2H2-type domain-containing protein</fullName>
    </recommendedName>
</protein>
<gene>
    <name evidence="4" type="ORF">SK128_004904</name>
</gene>
<feature type="domain" description="C2H2-type" evidence="3">
    <location>
        <begin position="231"/>
        <end position="254"/>
    </location>
</feature>
<feature type="region of interest" description="Disordered" evidence="2">
    <location>
        <begin position="1940"/>
        <end position="2000"/>
    </location>
</feature>
<dbReference type="GO" id="GO:0008270">
    <property type="term" value="F:zinc ion binding"/>
    <property type="evidence" value="ECO:0007669"/>
    <property type="project" value="UniProtKB-KW"/>
</dbReference>
<evidence type="ECO:0000256" key="2">
    <source>
        <dbReference type="SAM" id="MobiDB-lite"/>
    </source>
</evidence>
<comment type="caution">
    <text evidence="4">The sequence shown here is derived from an EMBL/GenBank/DDBJ whole genome shotgun (WGS) entry which is preliminary data.</text>
</comment>
<feature type="compositionally biased region" description="Basic residues" evidence="2">
    <location>
        <begin position="1449"/>
        <end position="1462"/>
    </location>
</feature>
<feature type="region of interest" description="Disordered" evidence="2">
    <location>
        <begin position="1360"/>
        <end position="1488"/>
    </location>
</feature>
<feature type="region of interest" description="Disordered" evidence="2">
    <location>
        <begin position="649"/>
        <end position="668"/>
    </location>
</feature>
<dbReference type="Proteomes" id="UP001381693">
    <property type="component" value="Unassembled WGS sequence"/>
</dbReference>
<feature type="compositionally biased region" description="Basic and acidic residues" evidence="2">
    <location>
        <begin position="1675"/>
        <end position="1688"/>
    </location>
</feature>
<keyword evidence="5" id="KW-1185">Reference proteome</keyword>
<feature type="compositionally biased region" description="Polar residues" evidence="2">
    <location>
        <begin position="470"/>
        <end position="484"/>
    </location>
</feature>
<feature type="region of interest" description="Disordered" evidence="2">
    <location>
        <begin position="569"/>
        <end position="597"/>
    </location>
</feature>
<proteinExistence type="predicted"/>
<feature type="compositionally biased region" description="Polar residues" evidence="2">
    <location>
        <begin position="1253"/>
        <end position="1262"/>
    </location>
</feature>
<feature type="region of interest" description="Disordered" evidence="2">
    <location>
        <begin position="1"/>
        <end position="21"/>
    </location>
</feature>
<feature type="compositionally biased region" description="Polar residues" evidence="2">
    <location>
        <begin position="964"/>
        <end position="973"/>
    </location>
</feature>
<dbReference type="PROSITE" id="PS00028">
    <property type="entry name" value="ZINC_FINGER_C2H2_1"/>
    <property type="match status" value="2"/>
</dbReference>
<feature type="region of interest" description="Disordered" evidence="2">
    <location>
        <begin position="674"/>
        <end position="696"/>
    </location>
</feature>
<accession>A0AAN8X1V4</accession>
<evidence type="ECO:0000313" key="5">
    <source>
        <dbReference type="Proteomes" id="UP001381693"/>
    </source>
</evidence>
<organism evidence="4 5">
    <name type="scientific">Halocaridina rubra</name>
    <name type="common">Hawaiian red shrimp</name>
    <dbReference type="NCBI Taxonomy" id="373956"/>
    <lineage>
        <taxon>Eukaryota</taxon>
        <taxon>Metazoa</taxon>
        <taxon>Ecdysozoa</taxon>
        <taxon>Arthropoda</taxon>
        <taxon>Crustacea</taxon>
        <taxon>Multicrustacea</taxon>
        <taxon>Malacostraca</taxon>
        <taxon>Eumalacostraca</taxon>
        <taxon>Eucarida</taxon>
        <taxon>Decapoda</taxon>
        <taxon>Pleocyemata</taxon>
        <taxon>Caridea</taxon>
        <taxon>Atyoidea</taxon>
        <taxon>Atyidae</taxon>
        <taxon>Halocaridina</taxon>
    </lineage>
</organism>
<evidence type="ECO:0000313" key="4">
    <source>
        <dbReference type="EMBL" id="KAK7074972.1"/>
    </source>
</evidence>
<feature type="region of interest" description="Disordered" evidence="2">
    <location>
        <begin position="752"/>
        <end position="829"/>
    </location>
</feature>
<feature type="compositionally biased region" description="Basic and acidic residues" evidence="2">
    <location>
        <begin position="1431"/>
        <end position="1443"/>
    </location>
</feature>
<feature type="region of interest" description="Disordered" evidence="2">
    <location>
        <begin position="1099"/>
        <end position="1140"/>
    </location>
</feature>
<name>A0AAN8X1V4_HALRR</name>
<keyword evidence="1" id="KW-0862">Zinc</keyword>
<evidence type="ECO:0000256" key="1">
    <source>
        <dbReference type="PROSITE-ProRule" id="PRU00042"/>
    </source>
</evidence>